<dbReference type="RefSeq" id="WP_237377280.1">
    <property type="nucleotide sequence ID" value="NZ_CP071793.1"/>
</dbReference>
<feature type="transmembrane region" description="Helical" evidence="1">
    <location>
        <begin position="13"/>
        <end position="38"/>
    </location>
</feature>
<dbReference type="EMBL" id="CP071793">
    <property type="protein sequence ID" value="QTD47611.1"/>
    <property type="molecule type" value="Genomic_DNA"/>
</dbReference>
<keyword evidence="1" id="KW-1133">Transmembrane helix</keyword>
<keyword evidence="1" id="KW-0472">Membrane</keyword>
<keyword evidence="3" id="KW-1185">Reference proteome</keyword>
<feature type="transmembrane region" description="Helical" evidence="1">
    <location>
        <begin position="82"/>
        <end position="100"/>
    </location>
</feature>
<dbReference type="AlphaFoldDB" id="A0A8A4TFT0"/>
<feature type="transmembrane region" description="Helical" evidence="1">
    <location>
        <begin position="50"/>
        <end position="70"/>
    </location>
</feature>
<proteinExistence type="predicted"/>
<protein>
    <submittedName>
        <fullName evidence="2">Uncharacterized protein</fullName>
    </submittedName>
</protein>
<dbReference type="KEGG" id="scor:J3U87_18625"/>
<sequence length="122" mass="13538">MSQRENKLRLSDIAYVVPIVIFLVIFLIALGPFVWMWLALSQTMGGTKAGLLIGGIVAASLLGCGIIKWMDGKPKGPPEWKAMALMICLPFAGPLWFMFAPKRKETHLHLAVDHTVQEPRKP</sequence>
<reference evidence="2" key="1">
    <citation type="submission" date="2021-03" db="EMBL/GenBank/DDBJ databases">
        <title>Acanthopleuribacteraceae sp. M133.</title>
        <authorList>
            <person name="Wang G."/>
        </authorList>
    </citation>
    <scope>NUCLEOTIDE SEQUENCE</scope>
    <source>
        <strain evidence="2">M133</strain>
    </source>
</reference>
<dbReference type="Proteomes" id="UP000663929">
    <property type="component" value="Chromosome"/>
</dbReference>
<evidence type="ECO:0000256" key="1">
    <source>
        <dbReference type="SAM" id="Phobius"/>
    </source>
</evidence>
<name>A0A8A4TFT0_SULCO</name>
<evidence type="ECO:0000313" key="3">
    <source>
        <dbReference type="Proteomes" id="UP000663929"/>
    </source>
</evidence>
<accession>A0A8A4TFT0</accession>
<evidence type="ECO:0000313" key="2">
    <source>
        <dbReference type="EMBL" id="QTD47611.1"/>
    </source>
</evidence>
<keyword evidence="1" id="KW-0812">Transmembrane</keyword>
<organism evidence="2 3">
    <name type="scientific">Sulfidibacter corallicola</name>
    <dbReference type="NCBI Taxonomy" id="2818388"/>
    <lineage>
        <taxon>Bacteria</taxon>
        <taxon>Pseudomonadati</taxon>
        <taxon>Acidobacteriota</taxon>
        <taxon>Holophagae</taxon>
        <taxon>Acanthopleuribacterales</taxon>
        <taxon>Acanthopleuribacteraceae</taxon>
        <taxon>Sulfidibacter</taxon>
    </lineage>
</organism>
<gene>
    <name evidence="2" type="ORF">J3U87_18625</name>
</gene>